<dbReference type="NCBIfam" id="NF005559">
    <property type="entry name" value="PRK07231.1"/>
    <property type="match status" value="1"/>
</dbReference>
<dbReference type="InterPro" id="IPR020904">
    <property type="entry name" value="Sc_DH/Rdtase_CS"/>
</dbReference>
<dbReference type="Proteomes" id="UP001067235">
    <property type="component" value="Unassembled WGS sequence"/>
</dbReference>
<dbReference type="SUPFAM" id="SSF51735">
    <property type="entry name" value="NAD(P)-binding Rossmann-fold domains"/>
    <property type="match status" value="1"/>
</dbReference>
<dbReference type="PANTHER" id="PTHR24321:SF8">
    <property type="entry name" value="ESTRADIOL 17-BETA-DEHYDROGENASE 8-RELATED"/>
    <property type="match status" value="1"/>
</dbReference>
<dbReference type="PANTHER" id="PTHR24321">
    <property type="entry name" value="DEHYDROGENASES, SHORT CHAIN"/>
    <property type="match status" value="1"/>
</dbReference>
<dbReference type="PRINTS" id="PR00080">
    <property type="entry name" value="SDRFAMILY"/>
</dbReference>
<dbReference type="RefSeq" id="WP_301569096.1">
    <property type="nucleotide sequence ID" value="NZ_JAPWIE010000001.1"/>
</dbReference>
<dbReference type="InterPro" id="IPR036291">
    <property type="entry name" value="NAD(P)-bd_dom_sf"/>
</dbReference>
<gene>
    <name evidence="3" type="ORF">O4213_01335</name>
</gene>
<comment type="similarity">
    <text evidence="1">Belongs to the short-chain dehydrogenases/reductases (SDR) family.</text>
</comment>
<comment type="caution">
    <text evidence="3">The sequence shown here is derived from an EMBL/GenBank/DDBJ whole genome shotgun (WGS) entry which is preliminary data.</text>
</comment>
<keyword evidence="2" id="KW-0560">Oxidoreductase</keyword>
<sequence length="249" mass="26003">MTRLAGKRAFITGGAQGQGAAEARAFAREGAQVVIADLNEDLGRRTADELGAQVHFVPLDVTDKASWSSAVSRALDLMGGLDVLVNNAARYWTRPVLEETEDSLDAIFAVNLKGAYFGIQSVAPSLIDAGGGSIINVSSVAGMVSHIDHSAYSMTKWGLRGVTRAAAAELAKHQIRVNCLVPGAIAGPMLGLSVPEDQQHDADTWTSVPLGRVGEPEEVAEAAVFLASDESSFMTATDLVVDGGSVGVR</sequence>
<dbReference type="Pfam" id="PF13561">
    <property type="entry name" value="adh_short_C2"/>
    <property type="match status" value="1"/>
</dbReference>
<dbReference type="InterPro" id="IPR002347">
    <property type="entry name" value="SDR_fam"/>
</dbReference>
<proteinExistence type="inferred from homology"/>
<organism evidence="3 4">
    <name type="scientific">Gordonia rubripertincta</name>
    <name type="common">Rhodococcus corallinus</name>
    <dbReference type="NCBI Taxonomy" id="36822"/>
    <lineage>
        <taxon>Bacteria</taxon>
        <taxon>Bacillati</taxon>
        <taxon>Actinomycetota</taxon>
        <taxon>Actinomycetes</taxon>
        <taxon>Mycobacteriales</taxon>
        <taxon>Gordoniaceae</taxon>
        <taxon>Gordonia</taxon>
    </lineage>
</organism>
<dbReference type="Gene3D" id="3.40.50.720">
    <property type="entry name" value="NAD(P)-binding Rossmann-like Domain"/>
    <property type="match status" value="1"/>
</dbReference>
<evidence type="ECO:0000256" key="2">
    <source>
        <dbReference type="ARBA" id="ARBA00023002"/>
    </source>
</evidence>
<dbReference type="PRINTS" id="PR00081">
    <property type="entry name" value="GDHRDH"/>
</dbReference>
<keyword evidence="4" id="KW-1185">Reference proteome</keyword>
<reference evidence="3" key="1">
    <citation type="submission" date="2022-12" db="EMBL/GenBank/DDBJ databases">
        <authorList>
            <person name="Krivoruchko A.V."/>
            <person name="Elkin A."/>
        </authorList>
    </citation>
    <scope>NUCLEOTIDE SEQUENCE</scope>
    <source>
        <strain evidence="3">IEGM 1388</strain>
    </source>
</reference>
<evidence type="ECO:0000313" key="4">
    <source>
        <dbReference type="Proteomes" id="UP001067235"/>
    </source>
</evidence>
<dbReference type="PROSITE" id="PS00061">
    <property type="entry name" value="ADH_SHORT"/>
    <property type="match status" value="1"/>
</dbReference>
<protein>
    <submittedName>
        <fullName evidence="3">SDR family oxidoreductase</fullName>
    </submittedName>
</protein>
<evidence type="ECO:0000256" key="1">
    <source>
        <dbReference type="ARBA" id="ARBA00006484"/>
    </source>
</evidence>
<dbReference type="EMBL" id="JAPWIE010000001">
    <property type="protein sequence ID" value="MCZ4548606.1"/>
    <property type="molecule type" value="Genomic_DNA"/>
</dbReference>
<accession>A0ABT4MRD8</accession>
<evidence type="ECO:0000313" key="3">
    <source>
        <dbReference type="EMBL" id="MCZ4548606.1"/>
    </source>
</evidence>
<name>A0ABT4MRD8_GORRU</name>